<dbReference type="Proteomes" id="UP001378592">
    <property type="component" value="Unassembled WGS sequence"/>
</dbReference>
<evidence type="ECO:0000313" key="5">
    <source>
        <dbReference type="Proteomes" id="UP001378592"/>
    </source>
</evidence>
<dbReference type="Pfam" id="PF00169">
    <property type="entry name" value="PH"/>
    <property type="match status" value="1"/>
</dbReference>
<dbReference type="SMART" id="SM00233">
    <property type="entry name" value="PH"/>
    <property type="match status" value="1"/>
</dbReference>
<organism evidence="4 5">
    <name type="scientific">Gryllus longicercus</name>
    <dbReference type="NCBI Taxonomy" id="2509291"/>
    <lineage>
        <taxon>Eukaryota</taxon>
        <taxon>Metazoa</taxon>
        <taxon>Ecdysozoa</taxon>
        <taxon>Arthropoda</taxon>
        <taxon>Hexapoda</taxon>
        <taxon>Insecta</taxon>
        <taxon>Pterygota</taxon>
        <taxon>Neoptera</taxon>
        <taxon>Polyneoptera</taxon>
        <taxon>Orthoptera</taxon>
        <taxon>Ensifera</taxon>
        <taxon>Gryllidea</taxon>
        <taxon>Grylloidea</taxon>
        <taxon>Gryllidae</taxon>
        <taxon>Gryllinae</taxon>
        <taxon>Gryllus</taxon>
    </lineage>
</organism>
<comment type="caution">
    <text evidence="4">The sequence shown here is derived from an EMBL/GenBank/DDBJ whole genome shotgun (WGS) entry which is preliminary data.</text>
</comment>
<gene>
    <name evidence="4" type="ORF">R5R35_009871</name>
</gene>
<evidence type="ECO:0000256" key="1">
    <source>
        <dbReference type="SAM" id="Coils"/>
    </source>
</evidence>
<dbReference type="InterPro" id="IPR011993">
    <property type="entry name" value="PH-like_dom_sf"/>
</dbReference>
<evidence type="ECO:0000256" key="2">
    <source>
        <dbReference type="SAM" id="MobiDB-lite"/>
    </source>
</evidence>
<dbReference type="GO" id="GO:0005737">
    <property type="term" value="C:cytoplasm"/>
    <property type="evidence" value="ECO:0007669"/>
    <property type="project" value="TreeGrafter"/>
</dbReference>
<evidence type="ECO:0000259" key="3">
    <source>
        <dbReference type="PROSITE" id="PS50003"/>
    </source>
</evidence>
<dbReference type="PANTHER" id="PTHR14383">
    <property type="entry name" value="SWAP-70 RECOMBINASE"/>
    <property type="match status" value="1"/>
</dbReference>
<keyword evidence="1" id="KW-0175">Coiled coil</keyword>
<dbReference type="InterPro" id="IPR057836">
    <property type="entry name" value="EF-hand_SWAP70_N"/>
</dbReference>
<dbReference type="PANTHER" id="PTHR14383:SF5">
    <property type="entry name" value="RUN DOMAIN-CONTAINING PROTEIN"/>
    <property type="match status" value="1"/>
</dbReference>
<reference evidence="4 5" key="1">
    <citation type="submission" date="2024-03" db="EMBL/GenBank/DDBJ databases">
        <title>The genome assembly and annotation of the cricket Gryllus longicercus Weissman &amp; Gray.</title>
        <authorList>
            <person name="Szrajer S."/>
            <person name="Gray D."/>
            <person name="Ylla G."/>
        </authorList>
    </citation>
    <scope>NUCLEOTIDE SEQUENCE [LARGE SCALE GENOMIC DNA]</scope>
    <source>
        <strain evidence="4">DAG 2021-001</strain>
        <tissue evidence="4">Whole body minus gut</tissue>
    </source>
</reference>
<dbReference type="GO" id="GO:0005634">
    <property type="term" value="C:nucleus"/>
    <property type="evidence" value="ECO:0007669"/>
    <property type="project" value="TreeGrafter"/>
</dbReference>
<feature type="coiled-coil region" evidence="1">
    <location>
        <begin position="385"/>
        <end position="510"/>
    </location>
</feature>
<sequence length="676" mass="74098">MAVLLRNVTNALWHAFAALAPPGSALVAKSRLKVLTANIGTLLDLYGVERGLDHFRSTLELNFHHFRYYLQREVFASLPDALPLRELRECEARVEEVCWLVCRGRLAQRDSPVFPDACVYQLFRVFCLLAELTACDTDAAISEDHFQVVAHPAEVGAVASQLVTSLGLAWDAADFEALAQALGAFRFPTFLALLETRLAGAPAAEDPAGLREAVEELHQTFLLDVLKQGVLQKRGYLLPTLREYWFVLQPTELSYFKARGRDQCGCIALDPQCRVEAGTEGGGAGGAGVAATGAAAQRLVLTTRDRTIELAAPDHRSRLQWAAALRLAIAHSGARDGWQRQQAARRRAAREAEAARAREEATRRHSTLLDMERTRAQLRAEKMAREAAECAARELEAVHRQEEARLRELEDVRTRLERLLQEETAAKRDEEIVRTLQARVLAEEWEKREELERLQEEQRALLEAERRKRLEFERLQEEKERELRDAETRLRQLEEERLRLDLELRSAHVKATASEASKEVLEAKLRVMAPQLRPGDRVRRAASFAPSTRDRPAAPLLQARLGGSMRRPDVHSPLAPAPTPTTTLTPATATNHTGACGANGEAVDGATTAVAAVEASALAVAVVVADATSDGEASPAHGGVAVVPDANDAKGSTSDVATLSDAASNSTISDAASDSQ</sequence>
<keyword evidence="5" id="KW-1185">Reference proteome</keyword>
<dbReference type="InterPro" id="IPR001849">
    <property type="entry name" value="PH_domain"/>
</dbReference>
<proteinExistence type="predicted"/>
<feature type="compositionally biased region" description="Low complexity" evidence="2">
    <location>
        <begin position="580"/>
        <end position="589"/>
    </location>
</feature>
<protein>
    <recommendedName>
        <fullName evidence="3">PH domain-containing protein</fullName>
    </recommendedName>
</protein>
<dbReference type="AlphaFoldDB" id="A0AAN9ZDT8"/>
<evidence type="ECO:0000313" key="4">
    <source>
        <dbReference type="EMBL" id="KAK7870719.1"/>
    </source>
</evidence>
<feature type="region of interest" description="Disordered" evidence="2">
    <location>
        <begin position="562"/>
        <end position="589"/>
    </location>
</feature>
<dbReference type="EMBL" id="JAZDUA010000053">
    <property type="protein sequence ID" value="KAK7870719.1"/>
    <property type="molecule type" value="Genomic_DNA"/>
</dbReference>
<dbReference type="Gene3D" id="2.30.29.30">
    <property type="entry name" value="Pleckstrin-homology domain (PH domain)/Phosphotyrosine-binding domain (PTB)"/>
    <property type="match status" value="1"/>
</dbReference>
<dbReference type="PROSITE" id="PS50003">
    <property type="entry name" value="PH_DOMAIN"/>
    <property type="match status" value="1"/>
</dbReference>
<dbReference type="SUPFAM" id="SSF50729">
    <property type="entry name" value="PH domain-like"/>
    <property type="match status" value="1"/>
</dbReference>
<dbReference type="Pfam" id="PF25530">
    <property type="entry name" value="EF-hand_SWAP70_N"/>
    <property type="match status" value="1"/>
</dbReference>
<name>A0AAN9ZDT8_9ORTH</name>
<accession>A0AAN9ZDT8</accession>
<feature type="compositionally biased region" description="Polar residues" evidence="2">
    <location>
        <begin position="650"/>
        <end position="676"/>
    </location>
</feature>
<feature type="region of interest" description="Disordered" evidence="2">
    <location>
        <begin position="630"/>
        <end position="676"/>
    </location>
</feature>
<feature type="domain" description="PH" evidence="3">
    <location>
        <begin position="224"/>
        <end position="330"/>
    </location>
</feature>